<evidence type="ECO:0000313" key="5">
    <source>
        <dbReference type="Proteomes" id="UP000542695"/>
    </source>
</evidence>
<protein>
    <submittedName>
        <fullName evidence="3">Uncharacterized protein</fullName>
    </submittedName>
</protein>
<accession>A0A379KP84</accession>
<dbReference type="RefSeq" id="WP_115274799.1">
    <property type="nucleotide sequence ID" value="NZ_JACARV010000090.1"/>
</dbReference>
<evidence type="ECO:0000256" key="1">
    <source>
        <dbReference type="SAM" id="Phobius"/>
    </source>
</evidence>
<proteinExistence type="predicted"/>
<dbReference type="EMBL" id="JACARV010000090">
    <property type="protein sequence ID" value="NWC83400.1"/>
    <property type="molecule type" value="Genomic_DNA"/>
</dbReference>
<evidence type="ECO:0000313" key="4">
    <source>
        <dbReference type="Proteomes" id="UP000254602"/>
    </source>
</evidence>
<gene>
    <name evidence="2" type="ORF">HX798_24385</name>
    <name evidence="3" type="ORF">NCTC7914_03877</name>
</gene>
<dbReference type="Proteomes" id="UP000254602">
    <property type="component" value="Unassembled WGS sequence"/>
</dbReference>
<dbReference type="Proteomes" id="UP000542695">
    <property type="component" value="Unassembled WGS sequence"/>
</dbReference>
<name>A0A379KP84_PSEPU</name>
<feature type="transmembrane region" description="Helical" evidence="1">
    <location>
        <begin position="89"/>
        <end position="110"/>
    </location>
</feature>
<reference evidence="2 5" key="2">
    <citation type="submission" date="2020-04" db="EMBL/GenBank/DDBJ databases">
        <title>Molecular characterization of pseudomonads from Agaricus bisporus reveal novel blotch 2 pathogens in Western Europe.</title>
        <authorList>
            <person name="Taparia T."/>
            <person name="Krijger M."/>
            <person name="Haynes E."/>
            <person name="Elpinstone J.G."/>
            <person name="Noble R."/>
            <person name="Van Der Wolf J."/>
        </authorList>
    </citation>
    <scope>NUCLEOTIDE SEQUENCE [LARGE SCALE GENOMIC DNA]</scope>
    <source>
        <strain evidence="2 5">P7765</strain>
    </source>
</reference>
<feature type="transmembrane region" description="Helical" evidence="1">
    <location>
        <begin position="16"/>
        <end position="38"/>
    </location>
</feature>
<dbReference type="EMBL" id="UGUY01000001">
    <property type="protein sequence ID" value="SUD69729.1"/>
    <property type="molecule type" value="Genomic_DNA"/>
</dbReference>
<organism evidence="3 4">
    <name type="scientific">Pseudomonas putida</name>
    <name type="common">Arthrobacter siderocapsulatus</name>
    <dbReference type="NCBI Taxonomy" id="303"/>
    <lineage>
        <taxon>Bacteria</taxon>
        <taxon>Pseudomonadati</taxon>
        <taxon>Pseudomonadota</taxon>
        <taxon>Gammaproteobacteria</taxon>
        <taxon>Pseudomonadales</taxon>
        <taxon>Pseudomonadaceae</taxon>
        <taxon>Pseudomonas</taxon>
    </lineage>
</organism>
<evidence type="ECO:0000313" key="2">
    <source>
        <dbReference type="EMBL" id="NWC83400.1"/>
    </source>
</evidence>
<keyword evidence="1" id="KW-0812">Transmembrane</keyword>
<dbReference type="AlphaFoldDB" id="A0A379KP84"/>
<keyword evidence="1" id="KW-1133">Transmembrane helix</keyword>
<reference evidence="3 4" key="1">
    <citation type="submission" date="2018-06" db="EMBL/GenBank/DDBJ databases">
        <authorList>
            <consortium name="Pathogen Informatics"/>
            <person name="Doyle S."/>
        </authorList>
    </citation>
    <scope>NUCLEOTIDE SEQUENCE [LARGE SCALE GENOMIC DNA]</scope>
    <source>
        <strain evidence="3 4">NCTC7914</strain>
    </source>
</reference>
<keyword evidence="1" id="KW-0472">Membrane</keyword>
<sequence length="114" mass="12144">MSTTAHRLTHLGQRCLLVAAGIAIWLPLGVASLFTILLGHEKSLSAGMAFANVWFMTAQAELIAIVLLLVYAGWARPWKSKGPTYDTFIVHSCAAGLIVLGGSMFFLSLIGGGR</sequence>
<feature type="transmembrane region" description="Helical" evidence="1">
    <location>
        <begin position="50"/>
        <end position="74"/>
    </location>
</feature>
<evidence type="ECO:0000313" key="3">
    <source>
        <dbReference type="EMBL" id="SUD69729.1"/>
    </source>
</evidence>